<evidence type="ECO:0000313" key="1">
    <source>
        <dbReference type="EMBL" id="MBM7692389.1"/>
    </source>
</evidence>
<dbReference type="EMBL" id="JAFBFI010000006">
    <property type="protein sequence ID" value="MBM7692389.1"/>
    <property type="molecule type" value="Genomic_DNA"/>
</dbReference>
<dbReference type="Proteomes" id="UP000823486">
    <property type="component" value="Unassembled WGS sequence"/>
</dbReference>
<name>A0ABS2QI48_9BACI</name>
<protein>
    <submittedName>
        <fullName evidence="1">Uncharacterized protein</fullName>
    </submittedName>
</protein>
<sequence length="107" mass="12552">MNLELIWTLFIDTLANNHEIHSAFYKKSAGIPFLYVSAVSKDFDPYQAEFAIKEASAQVMKGKQLHSETVFVRQDEKLYVYRHRFYVPQRKMFCCGNLCADCIRFTQ</sequence>
<keyword evidence="2" id="KW-1185">Reference proteome</keyword>
<evidence type="ECO:0000313" key="2">
    <source>
        <dbReference type="Proteomes" id="UP000823486"/>
    </source>
</evidence>
<accession>A0ABS2QI48</accession>
<organism evidence="1 2">
    <name type="scientific">Peribacillus deserti</name>
    <dbReference type="NCBI Taxonomy" id="673318"/>
    <lineage>
        <taxon>Bacteria</taxon>
        <taxon>Bacillati</taxon>
        <taxon>Bacillota</taxon>
        <taxon>Bacilli</taxon>
        <taxon>Bacillales</taxon>
        <taxon>Bacillaceae</taxon>
        <taxon>Peribacillus</taxon>
    </lineage>
</organism>
<gene>
    <name evidence="1" type="ORF">JOC77_001819</name>
</gene>
<comment type="caution">
    <text evidence="1">The sequence shown here is derived from an EMBL/GenBank/DDBJ whole genome shotgun (WGS) entry which is preliminary data.</text>
</comment>
<dbReference type="RefSeq" id="WP_204541838.1">
    <property type="nucleotide sequence ID" value="NZ_JAFBFI010000006.1"/>
</dbReference>
<proteinExistence type="predicted"/>
<reference evidence="1 2" key="1">
    <citation type="submission" date="2021-01" db="EMBL/GenBank/DDBJ databases">
        <title>Genomic Encyclopedia of Type Strains, Phase IV (KMG-IV): sequencing the most valuable type-strain genomes for metagenomic binning, comparative biology and taxonomic classification.</title>
        <authorList>
            <person name="Goeker M."/>
        </authorList>
    </citation>
    <scope>NUCLEOTIDE SEQUENCE [LARGE SCALE GENOMIC DNA]</scope>
    <source>
        <strain evidence="1 2">DSM 105482</strain>
    </source>
</reference>